<dbReference type="Pfam" id="PF08827">
    <property type="entry name" value="DUF1805"/>
    <property type="match status" value="1"/>
</dbReference>
<gene>
    <name evidence="1" type="ORF">HF885_03930</name>
</gene>
<dbReference type="EMBL" id="JABAGR010000003">
    <property type="protein sequence ID" value="NMF25593.1"/>
    <property type="molecule type" value="Genomic_DNA"/>
</dbReference>
<reference evidence="1 2" key="1">
    <citation type="submission" date="2020-04" db="EMBL/GenBank/DDBJ databases">
        <authorList>
            <person name="Hitch T.C.A."/>
            <person name="Wylensek D."/>
            <person name="Clavel T."/>
        </authorList>
    </citation>
    <scope>NUCLEOTIDE SEQUENCE [LARGE SCALE GENOMIC DNA]</scope>
    <source>
        <strain evidence="1 2">105184</strain>
    </source>
</reference>
<accession>A0A7X9T9Y3</accession>
<proteinExistence type="predicted"/>
<dbReference type="InterPro" id="IPR014931">
    <property type="entry name" value="DUF1805"/>
</dbReference>
<name>A0A7X9T9Y3_9ACTN</name>
<organism evidence="1 2">
    <name type="scientific">Parafannyhessea umbonata</name>
    <dbReference type="NCBI Taxonomy" id="604330"/>
    <lineage>
        <taxon>Bacteria</taxon>
        <taxon>Bacillati</taxon>
        <taxon>Actinomycetota</taxon>
        <taxon>Coriobacteriia</taxon>
        <taxon>Coriobacteriales</taxon>
        <taxon>Atopobiaceae</taxon>
        <taxon>Parafannyhessea</taxon>
    </lineage>
</organism>
<dbReference type="AlphaFoldDB" id="A0A7X9T9Y3"/>
<dbReference type="RefSeq" id="WP_170103656.1">
    <property type="nucleotide sequence ID" value="NZ_JABAGR010000003.1"/>
</dbReference>
<evidence type="ECO:0000313" key="1">
    <source>
        <dbReference type="EMBL" id="NMF25593.1"/>
    </source>
</evidence>
<comment type="caution">
    <text evidence="1">The sequence shown here is derived from an EMBL/GenBank/DDBJ whole genome shotgun (WGS) entry which is preliminary data.</text>
</comment>
<protein>
    <submittedName>
        <fullName evidence="1">DUF1805 domain-containing protein</fullName>
    </submittedName>
</protein>
<dbReference type="InterPro" id="IPR036493">
    <property type="entry name" value="YunC_sf"/>
</dbReference>
<dbReference type="Gene3D" id="3.30.1980.10">
    <property type="entry name" value="Hypothetical protein YunC"/>
    <property type="match status" value="1"/>
</dbReference>
<dbReference type="Proteomes" id="UP000565613">
    <property type="component" value="Unassembled WGS sequence"/>
</dbReference>
<dbReference type="SUPFAM" id="SSF102891">
    <property type="entry name" value="Hypothetical protein Ta1206"/>
    <property type="match status" value="1"/>
</dbReference>
<evidence type="ECO:0000313" key="2">
    <source>
        <dbReference type="Proteomes" id="UP000565613"/>
    </source>
</evidence>
<sequence>MAVFQTLEIGTGKDATKAEGIMVPELAGEGHASLIVVRCARGFLMCGYLSLEKAEQLGDVAVRVAGASFADVLANKITGMTPKAAKLGVTPDMTGEQAAAVLNR</sequence>